<dbReference type="Proteomes" id="UP001497453">
    <property type="component" value="Chromosome 3"/>
</dbReference>
<evidence type="ECO:0000313" key="3">
    <source>
        <dbReference type="EMBL" id="CAL1705760.1"/>
    </source>
</evidence>
<dbReference type="InterPro" id="IPR011993">
    <property type="entry name" value="PH-like_dom_sf"/>
</dbReference>
<keyword evidence="4" id="KW-1185">Reference proteome</keyword>
<dbReference type="PANTHER" id="PTHR12847">
    <property type="entry name" value="ATP-BINDING CASSETTE ABC TRANSPORTER-RELATED"/>
    <property type="match status" value="1"/>
</dbReference>
<evidence type="ECO:0000259" key="2">
    <source>
        <dbReference type="Pfam" id="PF07933"/>
    </source>
</evidence>
<dbReference type="Gene3D" id="2.30.29.30">
    <property type="entry name" value="Pleckstrin-homology domain (PH domain)/Phosphotyrosine-binding domain (PTB)"/>
    <property type="match status" value="1"/>
</dbReference>
<name>A0ABP1DD49_9APHY</name>
<organism evidence="3 4">
    <name type="scientific">Somion occarium</name>
    <dbReference type="NCBI Taxonomy" id="3059160"/>
    <lineage>
        <taxon>Eukaryota</taxon>
        <taxon>Fungi</taxon>
        <taxon>Dikarya</taxon>
        <taxon>Basidiomycota</taxon>
        <taxon>Agaricomycotina</taxon>
        <taxon>Agaricomycetes</taxon>
        <taxon>Polyporales</taxon>
        <taxon>Cerrenaceae</taxon>
        <taxon>Somion</taxon>
    </lineage>
</organism>
<dbReference type="PANTHER" id="PTHR12847:SF9">
    <property type="entry name" value="NECAP-LIKE PROTEIN CG9132"/>
    <property type="match status" value="1"/>
</dbReference>
<feature type="compositionally biased region" description="Polar residues" evidence="1">
    <location>
        <begin position="135"/>
        <end position="145"/>
    </location>
</feature>
<dbReference type="InterPro" id="IPR012466">
    <property type="entry name" value="NECAP_PHear"/>
</dbReference>
<sequence>MEGFGDDEIESILYIGREVSVYKIPPLKANEGHRAQEWGDLANPLWKGRIRIIERSRGVALQFEDATTGELFAKADYDPAKPCVEAVLDSSRYFVVRVEDAGKRAYIGMGFLERTDSFDFNVALQDYTKRWKNRMNPTAEENTPSPHIPAGPKKDYTLKEGQTFSIAIPGRGGKSSFNNNATTAPNPTSFDLLGGLSGTGTSTSTSTASSGGGFPLLPPPPSSTPRRR</sequence>
<dbReference type="EMBL" id="OZ037946">
    <property type="protein sequence ID" value="CAL1705760.1"/>
    <property type="molecule type" value="Genomic_DNA"/>
</dbReference>
<accession>A0ABP1DD49</accession>
<evidence type="ECO:0000313" key="4">
    <source>
        <dbReference type="Proteomes" id="UP001497453"/>
    </source>
</evidence>
<feature type="domain" description="NECAP PHear" evidence="2">
    <location>
        <begin position="9"/>
        <end position="168"/>
    </location>
</feature>
<dbReference type="SUPFAM" id="SSF50729">
    <property type="entry name" value="PH domain-like"/>
    <property type="match status" value="1"/>
</dbReference>
<feature type="compositionally biased region" description="Pro residues" evidence="1">
    <location>
        <begin position="216"/>
        <end position="228"/>
    </location>
</feature>
<proteinExistence type="predicted"/>
<gene>
    <name evidence="3" type="ORF">GFSPODELE1_LOCUS5570</name>
</gene>
<protein>
    <recommendedName>
        <fullName evidence="2">NECAP PHear domain-containing protein</fullName>
    </recommendedName>
</protein>
<feature type="compositionally biased region" description="Low complexity" evidence="1">
    <location>
        <begin position="175"/>
        <end position="209"/>
    </location>
</feature>
<evidence type="ECO:0000256" key="1">
    <source>
        <dbReference type="SAM" id="MobiDB-lite"/>
    </source>
</evidence>
<feature type="region of interest" description="Disordered" evidence="1">
    <location>
        <begin position="134"/>
        <end position="228"/>
    </location>
</feature>
<dbReference type="Pfam" id="PF07933">
    <property type="entry name" value="DUF1681"/>
    <property type="match status" value="1"/>
</dbReference>
<reference evidence="4" key="1">
    <citation type="submission" date="2024-04" db="EMBL/GenBank/DDBJ databases">
        <authorList>
            <person name="Shaw F."/>
            <person name="Minotto A."/>
        </authorList>
    </citation>
    <scope>NUCLEOTIDE SEQUENCE [LARGE SCALE GENOMIC DNA]</scope>
</reference>
<dbReference type="CDD" id="cd13228">
    <property type="entry name" value="PHear_NECAP"/>
    <property type="match status" value="1"/>
</dbReference>